<sequence>MPKSGPKPTGSGSKANRAERRGKRFGTGGGNQTESKAVKAKKAGISKPKSKPGRKFRETKPNVKPEKTKAAPKSKAEPEIDFNSLDDKTKKKLIDAKRKTDRKPLHPLIQELSAEWEVYKARTTSATEKTKIIAILADKSKGKVAALGNDHKASRVLQAVLKFGSSAHKQKLLEEARRDILPLSKSTYGNFLIRKLLESTPPADLPKLLAAFRGKITQLARHPCGSAVLDVAYTLANPVEKAAMLAEFYGPEFALDAQTKAVVAATKGEKNPNALARGMQFKDALAGAPPGKRKSVVHNSVRSIVPIVEKGLIGPEYVHRVLAELVNEVPKAVMTELLENLCDTALLRMLHTMEGITVGAAMVRHGAAKDRKKIARALKGNVMKVALDDHGHMLIVCLMDVMDDTMNLKKMVVSELTKNLDDAIFNKYARRCVLHLLAPRSKAYFPQQFLDLLPDPHDAPSTDTMEEAPPPTVKGDEDEDDDEDDEGGGPVSKKPAAVRRQELLQGGLGQALVDVCCARTAELLRSQTSAELLMEVVRGGVDGSLAIAVGLESYRKLYDAWQRPLGRC</sequence>
<keyword evidence="6" id="KW-1185">Reference proteome</keyword>
<feature type="compositionally biased region" description="Basic residues" evidence="3">
    <location>
        <begin position="38"/>
        <end position="54"/>
    </location>
</feature>
<feature type="repeat" description="Pumilio" evidence="2">
    <location>
        <begin position="175"/>
        <end position="210"/>
    </location>
</feature>
<keyword evidence="1" id="KW-0677">Repeat</keyword>
<reference evidence="5 6" key="1">
    <citation type="journal article" date="2015" name="Genome Biol. Evol.">
        <title>Comparative Genomics of a Bacterivorous Green Alga Reveals Evolutionary Causalities and Consequences of Phago-Mixotrophic Mode of Nutrition.</title>
        <authorList>
            <person name="Burns J.A."/>
            <person name="Paasch A."/>
            <person name="Narechania A."/>
            <person name="Kim E."/>
        </authorList>
    </citation>
    <scope>NUCLEOTIDE SEQUENCE [LARGE SCALE GENOMIC DNA]</scope>
    <source>
        <strain evidence="5 6">PLY_AMNH</strain>
    </source>
</reference>
<evidence type="ECO:0000256" key="2">
    <source>
        <dbReference type="PROSITE-ProRule" id="PRU00317"/>
    </source>
</evidence>
<accession>A0AAE0BAL3</accession>
<organism evidence="5 6">
    <name type="scientific">Cymbomonas tetramitiformis</name>
    <dbReference type="NCBI Taxonomy" id="36881"/>
    <lineage>
        <taxon>Eukaryota</taxon>
        <taxon>Viridiplantae</taxon>
        <taxon>Chlorophyta</taxon>
        <taxon>Pyramimonadophyceae</taxon>
        <taxon>Pyramimonadales</taxon>
        <taxon>Pyramimonadaceae</taxon>
        <taxon>Cymbomonas</taxon>
    </lineage>
</organism>
<dbReference type="PANTHER" id="PTHR13389">
    <property type="entry name" value="PUMILIO HOMOLOG 3"/>
    <property type="match status" value="1"/>
</dbReference>
<dbReference type="PROSITE" id="PS50302">
    <property type="entry name" value="PUM"/>
    <property type="match status" value="2"/>
</dbReference>
<dbReference type="InterPro" id="IPR011989">
    <property type="entry name" value="ARM-like"/>
</dbReference>
<dbReference type="GO" id="GO:0005730">
    <property type="term" value="C:nucleolus"/>
    <property type="evidence" value="ECO:0007669"/>
    <property type="project" value="TreeGrafter"/>
</dbReference>
<dbReference type="Gene3D" id="1.25.10.10">
    <property type="entry name" value="Leucine-rich Repeat Variant"/>
    <property type="match status" value="2"/>
</dbReference>
<name>A0AAE0BAL3_9CHLO</name>
<evidence type="ECO:0000313" key="6">
    <source>
        <dbReference type="Proteomes" id="UP001190700"/>
    </source>
</evidence>
<dbReference type="SMART" id="SM00025">
    <property type="entry name" value="Pumilio"/>
    <property type="match status" value="4"/>
</dbReference>
<feature type="compositionally biased region" description="Acidic residues" evidence="3">
    <location>
        <begin position="476"/>
        <end position="487"/>
    </location>
</feature>
<gene>
    <name evidence="5" type="ORF">CYMTET_56783</name>
</gene>
<feature type="repeat" description="Pumilio" evidence="2">
    <location>
        <begin position="134"/>
        <end position="174"/>
    </location>
</feature>
<dbReference type="Proteomes" id="UP001190700">
    <property type="component" value="Unassembled WGS sequence"/>
</dbReference>
<dbReference type="InterPro" id="IPR033133">
    <property type="entry name" value="PUM-HD"/>
</dbReference>
<evidence type="ECO:0000313" key="5">
    <source>
        <dbReference type="EMBL" id="KAK3232891.1"/>
    </source>
</evidence>
<dbReference type="InterPro" id="IPR001313">
    <property type="entry name" value="Pumilio_RNA-bd_rpt"/>
</dbReference>
<dbReference type="InterPro" id="IPR040059">
    <property type="entry name" value="PUM3"/>
</dbReference>
<dbReference type="PANTHER" id="PTHR13389:SF0">
    <property type="entry name" value="PUMILIO HOMOLOG 3"/>
    <property type="match status" value="1"/>
</dbReference>
<dbReference type="GO" id="GO:0003729">
    <property type="term" value="F:mRNA binding"/>
    <property type="evidence" value="ECO:0007669"/>
    <property type="project" value="TreeGrafter"/>
</dbReference>
<dbReference type="AlphaFoldDB" id="A0AAE0BAL3"/>
<feature type="domain" description="PUM-HD" evidence="4">
    <location>
        <begin position="113"/>
        <end position="440"/>
    </location>
</feature>
<feature type="region of interest" description="Disordered" evidence="3">
    <location>
        <begin position="1"/>
        <end position="84"/>
    </location>
</feature>
<dbReference type="SUPFAM" id="SSF48371">
    <property type="entry name" value="ARM repeat"/>
    <property type="match status" value="1"/>
</dbReference>
<feature type="region of interest" description="Disordered" evidence="3">
    <location>
        <begin position="455"/>
        <end position="497"/>
    </location>
</feature>
<dbReference type="GO" id="GO:0006417">
    <property type="term" value="P:regulation of translation"/>
    <property type="evidence" value="ECO:0007669"/>
    <property type="project" value="TreeGrafter"/>
</dbReference>
<evidence type="ECO:0000256" key="1">
    <source>
        <dbReference type="ARBA" id="ARBA00022737"/>
    </source>
</evidence>
<evidence type="ECO:0000259" key="4">
    <source>
        <dbReference type="PROSITE" id="PS50303"/>
    </source>
</evidence>
<protein>
    <recommendedName>
        <fullName evidence="4">PUM-HD domain-containing protein</fullName>
    </recommendedName>
</protein>
<proteinExistence type="predicted"/>
<evidence type="ECO:0000256" key="3">
    <source>
        <dbReference type="SAM" id="MobiDB-lite"/>
    </source>
</evidence>
<dbReference type="PROSITE" id="PS50303">
    <property type="entry name" value="PUM_HD"/>
    <property type="match status" value="1"/>
</dbReference>
<dbReference type="InterPro" id="IPR016024">
    <property type="entry name" value="ARM-type_fold"/>
</dbReference>
<dbReference type="EMBL" id="LGRX02035859">
    <property type="protein sequence ID" value="KAK3232891.1"/>
    <property type="molecule type" value="Genomic_DNA"/>
</dbReference>
<feature type="compositionally biased region" description="Basic and acidic residues" evidence="3">
    <location>
        <begin position="55"/>
        <end position="78"/>
    </location>
</feature>
<comment type="caution">
    <text evidence="5">The sequence shown here is derived from an EMBL/GenBank/DDBJ whole genome shotgun (WGS) entry which is preliminary data.</text>
</comment>